<dbReference type="Gene3D" id="3.30.160.60">
    <property type="entry name" value="Classic Zinc Finger"/>
    <property type="match status" value="1"/>
</dbReference>
<keyword evidence="14 17" id="KW-0234">DNA repair</keyword>
<keyword evidence="21" id="KW-0012">Acyltransferase</keyword>
<evidence type="ECO:0000256" key="10">
    <source>
        <dbReference type="ARBA" id="ARBA00022833"/>
    </source>
</evidence>
<feature type="domain" description="UBZ4-type" evidence="20">
    <location>
        <begin position="59"/>
        <end position="87"/>
    </location>
</feature>
<evidence type="ECO:0000256" key="5">
    <source>
        <dbReference type="ARBA" id="ARBA00022723"/>
    </source>
</evidence>
<evidence type="ECO:0000256" key="9">
    <source>
        <dbReference type="ARBA" id="ARBA00022801"/>
    </source>
</evidence>
<dbReference type="InterPro" id="IPR049125">
    <property type="entry name" value="FAN1-like_WH"/>
</dbReference>
<reference evidence="21 22" key="1">
    <citation type="submission" date="2019-04" db="EMBL/GenBank/DDBJ databases">
        <title>Draft genome of the big-headed turtle Platysternon megacephalum.</title>
        <authorList>
            <person name="Gong S."/>
        </authorList>
    </citation>
    <scope>NUCLEOTIDE SEQUENCE [LARGE SCALE GENOMIC DNA]</scope>
    <source>
        <strain evidence="21">DO16091913</strain>
        <tissue evidence="21">Muscle</tissue>
    </source>
</reference>
<name>A0A4D9EEY1_9SAUR</name>
<evidence type="ECO:0000256" key="16">
    <source>
        <dbReference type="ARBA" id="ARBA00023242"/>
    </source>
</evidence>
<keyword evidence="16 18" id="KW-0539">Nucleus</keyword>
<proteinExistence type="inferred from homology"/>
<comment type="caution">
    <text evidence="21">The sequence shown here is derived from an EMBL/GenBank/DDBJ whole genome shotgun (WGS) entry which is preliminary data.</text>
</comment>
<dbReference type="GO" id="GO:0017108">
    <property type="term" value="F:5'-flap endonuclease activity"/>
    <property type="evidence" value="ECO:0007669"/>
    <property type="project" value="TreeGrafter"/>
</dbReference>
<dbReference type="Proteomes" id="UP000297703">
    <property type="component" value="Unassembled WGS sequence"/>
</dbReference>
<dbReference type="InterPro" id="IPR049126">
    <property type="entry name" value="FAN1-like_TPR"/>
</dbReference>
<evidence type="ECO:0000259" key="20">
    <source>
        <dbReference type="PROSITE" id="PS51908"/>
    </source>
</evidence>
<keyword evidence="13" id="KW-0175">Coiled coil</keyword>
<dbReference type="InterPro" id="IPR049132">
    <property type="entry name" value="FAN1-like_euk"/>
</dbReference>
<dbReference type="InterPro" id="IPR014883">
    <property type="entry name" value="VRR_NUC"/>
</dbReference>
<evidence type="ECO:0000256" key="3">
    <source>
        <dbReference type="ARBA" id="ARBA00005533"/>
    </source>
</evidence>
<keyword evidence="8 17" id="KW-0863">Zinc-finger</keyword>
<dbReference type="InterPro" id="IPR049138">
    <property type="entry name" value="Fan1_SAP_met"/>
</dbReference>
<dbReference type="SMART" id="SM00734">
    <property type="entry name" value="ZnF_Rad18"/>
    <property type="match status" value="1"/>
</dbReference>
<keyword evidence="4 18" id="KW-0540">Nuclease</keyword>
<dbReference type="InterPro" id="IPR033315">
    <property type="entry name" value="Fan1-like"/>
</dbReference>
<sequence length="1059" mass="118879">MSEDASPENKRPRRSLSLSKNKEKNENKKKNEAEVKGAPPIPSASSSILSFLNNTPPAKVTCPMCGQMVPRYGINKHIDEMCQKNHGDGEMILVDSGLDCFMNEGPSGIDLNTSSSPYFAKEASTPEKNMSICESNLLKMRAGAGQQTSPYFKKNNAPMCDVQNEPRVQMVKSISLGNLSSKLSRRHRIQSRQLIEENERNSSSQVVHSVCDNAAEWGDGETCAGDGSQKENHFVLAGFQKQHVPKDSLTKELESQGETRECDKETLVGSAHGLVSSVSIVARELVSAAGNTEKHSYSEAMVPNLGKHTTHPASYNIVERSDGSEAKTQLSVKDIPSSRTQVMYESHTENCLVTDNTGTLPMDIHEDLRNEMIYHTFSEPMQEVDFQSPASDILDKISGAFGSASDSFGHPYYLQNFLMVLQVVLENHDDLRLFDEQDTSTITKFYQLSAGGQKLYVRLFQRKLNWIKINKIEYAEISADLLPVIGELVEAGFLQTESELQDLSEGLDLLSAPELKTLAKTFHLKNPNGQKQQLVEDFLRLAKQRSIFSRNQAGIGALILKRAKDLSGKSVRVCKGPRAVFSRVLLLFSLTDSMEDEEAASGGQGQLSTLLMVNMGRTVFPSYTVNRKTAVFQAREDLIRYATAAHLSNDVATAMANGNWTEAKYLYMCAKETWHELKIHPSLRCHRDLPEYLRHFTVGWMYTRILSRGVEILQRLHMYEEAVEELQYLLSQEVYCTDSRGRWWDRLALNLHQHLKRNEQAIECIRKGLSDPFVRTGHRLALYQRALRLKDSPSCKKFRSLFQGLPVITLEDVTHVTIKGKMCPQTGVGKSVFLVEDVDDQEEGEDFTLSTIMCSVEELALTHYRQNGFDQGIHGEGSTFSTLYSLLMWDIIFMDGIPDVFRNSYQAFPLDLYTDSFYENRKDAIESRLQLLHAASSETLKEMIANVWNAQEGKAAALVSWDRFTSLQQAQSLVACFGGPFLSGVCRRLSKDLRHCRGGLPDLVVWSTQEHHFKLVEVKGPNDRLSYKQMIWLDELKKLGAAVEVCHVAAVGAKSKRLS</sequence>
<dbReference type="GO" id="GO:0004528">
    <property type="term" value="F:phosphodiesterase I activity"/>
    <property type="evidence" value="ECO:0007669"/>
    <property type="project" value="UniProtKB-EC"/>
</dbReference>
<dbReference type="STRING" id="55544.A0A4D9EEY1"/>
<feature type="compositionally biased region" description="Basic and acidic residues" evidence="19">
    <location>
        <begin position="20"/>
        <end position="35"/>
    </location>
</feature>
<keyword evidence="11" id="KW-0269">Exonuclease</keyword>
<evidence type="ECO:0000256" key="19">
    <source>
        <dbReference type="SAM" id="MobiDB-lite"/>
    </source>
</evidence>
<evidence type="ECO:0000256" key="18">
    <source>
        <dbReference type="RuleBase" id="RU365033"/>
    </source>
</evidence>
<keyword evidence="5 18" id="KW-0479">Metal-binding</keyword>
<evidence type="ECO:0000256" key="4">
    <source>
        <dbReference type="ARBA" id="ARBA00022722"/>
    </source>
</evidence>
<dbReference type="GO" id="GO:0008270">
    <property type="term" value="F:zinc ion binding"/>
    <property type="evidence" value="ECO:0007669"/>
    <property type="project" value="UniProtKB-KW"/>
</dbReference>
<dbReference type="GO" id="GO:0036297">
    <property type="term" value="P:interstrand cross-link repair"/>
    <property type="evidence" value="ECO:0007669"/>
    <property type="project" value="InterPro"/>
</dbReference>
<evidence type="ECO:0000313" key="22">
    <source>
        <dbReference type="Proteomes" id="UP000297703"/>
    </source>
</evidence>
<dbReference type="FunFam" id="3.40.1350.10:FF:000004">
    <property type="entry name" value="Fanconi-associated nuclease"/>
    <property type="match status" value="1"/>
</dbReference>
<dbReference type="EC" id="3.1.4.1" evidence="18"/>
<dbReference type="Pfam" id="PF08774">
    <property type="entry name" value="VRR_NUC"/>
    <property type="match status" value="1"/>
</dbReference>
<protein>
    <recommendedName>
        <fullName evidence="18">Fanconi-associated nuclease</fullName>
        <ecNumber evidence="18">3.1.4.1</ecNumber>
    </recommendedName>
</protein>
<dbReference type="Pfam" id="PF21169">
    <property type="entry name" value="Fan1_SAP"/>
    <property type="match status" value="1"/>
</dbReference>
<reference evidence="21 22" key="2">
    <citation type="submission" date="2019-04" db="EMBL/GenBank/DDBJ databases">
        <title>The genome sequence of big-headed turtle.</title>
        <authorList>
            <person name="Gong S."/>
        </authorList>
    </citation>
    <scope>NUCLEOTIDE SEQUENCE [LARGE SCALE GENOMIC DNA]</scope>
    <source>
        <strain evidence="21">DO16091913</strain>
        <tissue evidence="21">Muscle</tissue>
    </source>
</reference>
<dbReference type="EMBL" id="QXTE01000089">
    <property type="protein sequence ID" value="TFK07095.1"/>
    <property type="molecule type" value="Genomic_DNA"/>
</dbReference>
<accession>A0A4D9EEY1</accession>
<evidence type="ECO:0000256" key="14">
    <source>
        <dbReference type="ARBA" id="ARBA00023204"/>
    </source>
</evidence>
<dbReference type="Gene3D" id="3.40.1350.10">
    <property type="match status" value="1"/>
</dbReference>
<dbReference type="InterPro" id="IPR011856">
    <property type="entry name" value="tRNA_endonuc-like_dom_sf"/>
</dbReference>
<dbReference type="Pfam" id="PF21170">
    <property type="entry name" value="FAN1_TPR"/>
    <property type="match status" value="1"/>
</dbReference>
<evidence type="ECO:0000256" key="12">
    <source>
        <dbReference type="ARBA" id="ARBA00022842"/>
    </source>
</evidence>
<keyword evidence="9 18" id="KW-0378">Hydrolase</keyword>
<feature type="region of interest" description="Disordered" evidence="19">
    <location>
        <begin position="1"/>
        <end position="42"/>
    </location>
</feature>
<evidence type="ECO:0000256" key="6">
    <source>
        <dbReference type="ARBA" id="ARBA00022759"/>
    </source>
</evidence>
<evidence type="ECO:0000256" key="2">
    <source>
        <dbReference type="ARBA" id="ARBA00004123"/>
    </source>
</evidence>
<dbReference type="SMART" id="SM00990">
    <property type="entry name" value="VRR_NUC"/>
    <property type="match status" value="1"/>
</dbReference>
<evidence type="ECO:0000256" key="17">
    <source>
        <dbReference type="PROSITE-ProRule" id="PRU01256"/>
    </source>
</evidence>
<dbReference type="OrthoDB" id="76364at2759"/>
<keyword evidence="10" id="KW-0862">Zinc</keyword>
<evidence type="ECO:0000256" key="7">
    <source>
        <dbReference type="ARBA" id="ARBA00022763"/>
    </source>
</evidence>
<keyword evidence="22" id="KW-1185">Reference proteome</keyword>
<keyword evidence="7 17" id="KW-0227">DNA damage</keyword>
<gene>
    <name evidence="21" type="ORF">DR999_PMT10107</name>
</gene>
<dbReference type="PANTHER" id="PTHR15749:SF4">
    <property type="entry name" value="FANCONI-ASSOCIATED NUCLEASE 1"/>
    <property type="match status" value="1"/>
</dbReference>
<evidence type="ECO:0000256" key="8">
    <source>
        <dbReference type="ARBA" id="ARBA00022771"/>
    </source>
</evidence>
<dbReference type="AlphaFoldDB" id="A0A4D9EEY1"/>
<keyword evidence="21" id="KW-0808">Transferase</keyword>
<dbReference type="GO" id="GO:0016746">
    <property type="term" value="F:acyltransferase activity"/>
    <property type="evidence" value="ECO:0007669"/>
    <property type="project" value="UniProtKB-KW"/>
</dbReference>
<keyword evidence="6" id="KW-0255">Endonuclease</keyword>
<comment type="similarity">
    <text evidence="3 18">Belongs to the FAN1 family.</text>
</comment>
<evidence type="ECO:0000256" key="15">
    <source>
        <dbReference type="ARBA" id="ARBA00023211"/>
    </source>
</evidence>
<dbReference type="CDD" id="cd22326">
    <property type="entry name" value="FAN1-like"/>
    <property type="match status" value="1"/>
</dbReference>
<evidence type="ECO:0000256" key="13">
    <source>
        <dbReference type="ARBA" id="ARBA00023054"/>
    </source>
</evidence>
<comment type="cofactor">
    <cofactor evidence="18">
        <name>Mg(2+)</name>
        <dbReference type="ChEBI" id="CHEBI:18420"/>
    </cofactor>
    <cofactor evidence="18">
        <name>Mn(2+)</name>
        <dbReference type="ChEBI" id="CHEBI:29035"/>
    </cofactor>
</comment>
<evidence type="ECO:0000256" key="11">
    <source>
        <dbReference type="ARBA" id="ARBA00022839"/>
    </source>
</evidence>
<keyword evidence="15 18" id="KW-0464">Manganese</keyword>
<dbReference type="Pfam" id="PF21315">
    <property type="entry name" value="FAN1_HTH"/>
    <property type="match status" value="1"/>
</dbReference>
<evidence type="ECO:0000313" key="21">
    <source>
        <dbReference type="EMBL" id="TFK07095.1"/>
    </source>
</evidence>
<comment type="subcellular location">
    <subcellularLocation>
        <location evidence="2 18">Nucleus</location>
    </subcellularLocation>
</comment>
<comment type="catalytic activity">
    <reaction evidence="1 18">
        <text>Hydrolytically removes 5'-nucleotides successively from the 3'-hydroxy termini of 3'-hydroxy-terminated oligonucleotides.</text>
        <dbReference type="EC" id="3.1.4.1"/>
    </reaction>
</comment>
<organism evidence="21 22">
    <name type="scientific">Platysternon megacephalum</name>
    <name type="common">big-headed turtle</name>
    <dbReference type="NCBI Taxonomy" id="55544"/>
    <lineage>
        <taxon>Eukaryota</taxon>
        <taxon>Metazoa</taxon>
        <taxon>Chordata</taxon>
        <taxon>Craniata</taxon>
        <taxon>Vertebrata</taxon>
        <taxon>Euteleostomi</taxon>
        <taxon>Archelosauria</taxon>
        <taxon>Testudinata</taxon>
        <taxon>Testudines</taxon>
        <taxon>Cryptodira</taxon>
        <taxon>Durocryptodira</taxon>
        <taxon>Testudinoidea</taxon>
        <taxon>Platysternidae</taxon>
        <taxon>Platysternon</taxon>
    </lineage>
</organism>
<evidence type="ECO:0000256" key="1">
    <source>
        <dbReference type="ARBA" id="ARBA00000983"/>
    </source>
</evidence>
<dbReference type="GO" id="GO:0070336">
    <property type="term" value="F:flap-structured DNA binding"/>
    <property type="evidence" value="ECO:0007669"/>
    <property type="project" value="TreeGrafter"/>
</dbReference>
<comment type="function">
    <text evidence="18">Nuclease required for the repair of DNA interstrand cross-links (ICL). Acts as a 5'-3' exonuclease that anchors at a cut end of DNA and cleaves DNA successively at every third nucleotide, allowing to excise an ICL from one strand through flanking incisions.</text>
</comment>
<dbReference type="InterPro" id="IPR006642">
    <property type="entry name" value="Rad18_UBZ4"/>
</dbReference>
<dbReference type="GO" id="GO:0005634">
    <property type="term" value="C:nucleus"/>
    <property type="evidence" value="ECO:0007669"/>
    <property type="project" value="UniProtKB-SubCell"/>
</dbReference>
<dbReference type="PANTHER" id="PTHR15749">
    <property type="entry name" value="FANCONI-ASSOCIATED NUCLEASE 1"/>
    <property type="match status" value="1"/>
</dbReference>
<dbReference type="GO" id="GO:0008409">
    <property type="term" value="F:5'-3' exonuclease activity"/>
    <property type="evidence" value="ECO:0007669"/>
    <property type="project" value="TreeGrafter"/>
</dbReference>
<keyword evidence="12 18" id="KW-0460">Magnesium</keyword>
<dbReference type="PROSITE" id="PS51908">
    <property type="entry name" value="ZF_UBZ4"/>
    <property type="match status" value="1"/>
</dbReference>